<dbReference type="EMBL" id="BLAD01000103">
    <property type="protein sequence ID" value="GES05518.1"/>
    <property type="molecule type" value="Genomic_DNA"/>
</dbReference>
<name>A0A5M3WGJ3_9ACTN</name>
<feature type="compositionally biased region" description="Low complexity" evidence="1">
    <location>
        <begin position="1"/>
        <end position="12"/>
    </location>
</feature>
<sequence>MAVTVAGTAAAAPKPNDPPSGWTHAAAWGFNGSGQLGDGTTINRGTPVGVSGPGLGFVQVASGGEHSAAIAADGTVYTWGGSLVPTQVPNLTDVTEIAAGVRHTLALRGDGTVWAWGGNSDGQLGDGTTTPRSTPGPVPGLTGVTQVTAGYGLSAARRSDGSVWTWGFNYWASSATAPRPTA</sequence>
<dbReference type="InterPro" id="IPR051553">
    <property type="entry name" value="Ran_GTPase-activating"/>
</dbReference>
<dbReference type="GO" id="GO:0005737">
    <property type="term" value="C:cytoplasm"/>
    <property type="evidence" value="ECO:0007669"/>
    <property type="project" value="TreeGrafter"/>
</dbReference>
<keyword evidence="3" id="KW-1185">Reference proteome</keyword>
<gene>
    <name evidence="2" type="ORF">Acor_75860</name>
</gene>
<protein>
    <submittedName>
        <fullName evidence="2">Uncharacterized protein</fullName>
    </submittedName>
</protein>
<dbReference type="Pfam" id="PF00415">
    <property type="entry name" value="RCC1"/>
    <property type="match status" value="2"/>
</dbReference>
<evidence type="ECO:0000313" key="2">
    <source>
        <dbReference type="EMBL" id="GES05518.1"/>
    </source>
</evidence>
<dbReference type="Gene3D" id="2.130.10.30">
    <property type="entry name" value="Regulator of chromosome condensation 1/beta-lactamase-inhibitor protein II"/>
    <property type="match status" value="1"/>
</dbReference>
<dbReference type="InterPro" id="IPR000408">
    <property type="entry name" value="Reg_chr_condens"/>
</dbReference>
<dbReference type="PANTHER" id="PTHR45982:SF1">
    <property type="entry name" value="REGULATOR OF CHROMOSOME CONDENSATION"/>
    <property type="match status" value="1"/>
</dbReference>
<dbReference type="InterPro" id="IPR009091">
    <property type="entry name" value="RCC1/BLIP-II"/>
</dbReference>
<reference evidence="2 3" key="1">
    <citation type="submission" date="2019-10" db="EMBL/GenBank/DDBJ databases">
        <title>Whole genome shotgun sequence of Acrocarpospora corrugata NBRC 13972.</title>
        <authorList>
            <person name="Ichikawa N."/>
            <person name="Kimura A."/>
            <person name="Kitahashi Y."/>
            <person name="Komaki H."/>
            <person name="Oguchi A."/>
        </authorList>
    </citation>
    <scope>NUCLEOTIDE SEQUENCE [LARGE SCALE GENOMIC DNA]</scope>
    <source>
        <strain evidence="2 3">NBRC 13972</strain>
    </source>
</reference>
<feature type="region of interest" description="Disordered" evidence="1">
    <location>
        <begin position="121"/>
        <end position="141"/>
    </location>
</feature>
<proteinExistence type="predicted"/>
<dbReference type="Proteomes" id="UP000334990">
    <property type="component" value="Unassembled WGS sequence"/>
</dbReference>
<comment type="caution">
    <text evidence="2">The sequence shown here is derived from an EMBL/GenBank/DDBJ whole genome shotgun (WGS) entry which is preliminary data.</text>
</comment>
<dbReference type="PROSITE" id="PS50012">
    <property type="entry name" value="RCC1_3"/>
    <property type="match status" value="3"/>
</dbReference>
<evidence type="ECO:0000313" key="3">
    <source>
        <dbReference type="Proteomes" id="UP000334990"/>
    </source>
</evidence>
<dbReference type="PANTHER" id="PTHR45982">
    <property type="entry name" value="REGULATOR OF CHROMOSOME CONDENSATION"/>
    <property type="match status" value="1"/>
</dbReference>
<dbReference type="SUPFAM" id="SSF50985">
    <property type="entry name" value="RCC1/BLIP-II"/>
    <property type="match status" value="1"/>
</dbReference>
<dbReference type="AlphaFoldDB" id="A0A5M3WGJ3"/>
<feature type="region of interest" description="Disordered" evidence="1">
    <location>
        <begin position="1"/>
        <end position="21"/>
    </location>
</feature>
<dbReference type="GO" id="GO:0005085">
    <property type="term" value="F:guanyl-nucleotide exchange factor activity"/>
    <property type="evidence" value="ECO:0007669"/>
    <property type="project" value="TreeGrafter"/>
</dbReference>
<evidence type="ECO:0000256" key="1">
    <source>
        <dbReference type="SAM" id="MobiDB-lite"/>
    </source>
</evidence>
<accession>A0A5M3WGJ3</accession>
<dbReference type="PROSITE" id="PS00626">
    <property type="entry name" value="RCC1_2"/>
    <property type="match status" value="2"/>
</dbReference>
<organism evidence="2 3">
    <name type="scientific">Acrocarpospora corrugata</name>
    <dbReference type="NCBI Taxonomy" id="35763"/>
    <lineage>
        <taxon>Bacteria</taxon>
        <taxon>Bacillati</taxon>
        <taxon>Actinomycetota</taxon>
        <taxon>Actinomycetes</taxon>
        <taxon>Streptosporangiales</taxon>
        <taxon>Streptosporangiaceae</taxon>
        <taxon>Acrocarpospora</taxon>
    </lineage>
</organism>